<keyword evidence="2" id="KW-1185">Reference proteome</keyword>
<evidence type="ECO:0000313" key="2">
    <source>
        <dbReference type="Proteomes" id="UP001055811"/>
    </source>
</evidence>
<accession>A0ACB9GFI4</accession>
<reference evidence="2" key="1">
    <citation type="journal article" date="2022" name="Mol. Ecol. Resour.">
        <title>The genomes of chicory, endive, great burdock and yacon provide insights into Asteraceae palaeo-polyploidization history and plant inulin production.</title>
        <authorList>
            <person name="Fan W."/>
            <person name="Wang S."/>
            <person name="Wang H."/>
            <person name="Wang A."/>
            <person name="Jiang F."/>
            <person name="Liu H."/>
            <person name="Zhao H."/>
            <person name="Xu D."/>
            <person name="Zhang Y."/>
        </authorList>
    </citation>
    <scope>NUCLEOTIDE SEQUENCE [LARGE SCALE GENOMIC DNA]</scope>
    <source>
        <strain evidence="2">cv. Punajuju</strain>
    </source>
</reference>
<proteinExistence type="predicted"/>
<name>A0ACB9GFI4_CICIN</name>
<comment type="caution">
    <text evidence="1">The sequence shown here is derived from an EMBL/GenBank/DDBJ whole genome shotgun (WGS) entry which is preliminary data.</text>
</comment>
<dbReference type="EMBL" id="CM042010">
    <property type="protein sequence ID" value="KAI3782394.1"/>
    <property type="molecule type" value="Genomic_DNA"/>
</dbReference>
<reference evidence="1 2" key="2">
    <citation type="journal article" date="2022" name="Mol. Ecol. Resour.">
        <title>The genomes of chicory, endive, great burdock and yacon provide insights into Asteraceae paleo-polyploidization history and plant inulin production.</title>
        <authorList>
            <person name="Fan W."/>
            <person name="Wang S."/>
            <person name="Wang H."/>
            <person name="Wang A."/>
            <person name="Jiang F."/>
            <person name="Liu H."/>
            <person name="Zhao H."/>
            <person name="Xu D."/>
            <person name="Zhang Y."/>
        </authorList>
    </citation>
    <scope>NUCLEOTIDE SEQUENCE [LARGE SCALE GENOMIC DNA]</scope>
    <source>
        <strain evidence="2">cv. Punajuju</strain>
        <tissue evidence="1">Leaves</tissue>
    </source>
</reference>
<dbReference type="Proteomes" id="UP001055811">
    <property type="component" value="Linkage Group LG02"/>
</dbReference>
<organism evidence="1 2">
    <name type="scientific">Cichorium intybus</name>
    <name type="common">Chicory</name>
    <dbReference type="NCBI Taxonomy" id="13427"/>
    <lineage>
        <taxon>Eukaryota</taxon>
        <taxon>Viridiplantae</taxon>
        <taxon>Streptophyta</taxon>
        <taxon>Embryophyta</taxon>
        <taxon>Tracheophyta</taxon>
        <taxon>Spermatophyta</taxon>
        <taxon>Magnoliopsida</taxon>
        <taxon>eudicotyledons</taxon>
        <taxon>Gunneridae</taxon>
        <taxon>Pentapetalae</taxon>
        <taxon>asterids</taxon>
        <taxon>campanulids</taxon>
        <taxon>Asterales</taxon>
        <taxon>Asteraceae</taxon>
        <taxon>Cichorioideae</taxon>
        <taxon>Cichorieae</taxon>
        <taxon>Cichoriinae</taxon>
        <taxon>Cichorium</taxon>
    </lineage>
</organism>
<sequence>MPKRSWRKRSMSATDVAGELPIFNPASAIGRRESQSWSTRSVVKYRRIHLIPLVVMLCFFILWIFSSPVDLETKDGRNNFVPRFKKLPRFKKPPKENGATDVDLTVLALEYPPDSFLSLSNGPYASLAVRHQPNVPLLDSHDHNPPLTDSHEPHASFSVSHELKPPLSVSHEPTTLFSDPHEPNKLLSDSYEPNPSLSVFHEISYAGISNEDAP</sequence>
<gene>
    <name evidence="1" type="ORF">L2E82_12439</name>
</gene>
<evidence type="ECO:0000313" key="1">
    <source>
        <dbReference type="EMBL" id="KAI3782394.1"/>
    </source>
</evidence>
<protein>
    <submittedName>
        <fullName evidence="1">Uncharacterized protein</fullName>
    </submittedName>
</protein>